<accession>A0A4R0RJP1</accession>
<feature type="region of interest" description="Disordered" evidence="1">
    <location>
        <begin position="769"/>
        <end position="801"/>
    </location>
</feature>
<feature type="region of interest" description="Disordered" evidence="1">
    <location>
        <begin position="743"/>
        <end position="762"/>
    </location>
</feature>
<evidence type="ECO:0000313" key="3">
    <source>
        <dbReference type="Proteomes" id="UP000292702"/>
    </source>
</evidence>
<dbReference type="Proteomes" id="UP000292702">
    <property type="component" value="Unassembled WGS sequence"/>
</dbReference>
<evidence type="ECO:0000313" key="2">
    <source>
        <dbReference type="EMBL" id="TCD65219.1"/>
    </source>
</evidence>
<keyword evidence="3" id="KW-1185">Reference proteome</keyword>
<feature type="compositionally biased region" description="Low complexity" evidence="1">
    <location>
        <begin position="409"/>
        <end position="422"/>
    </location>
</feature>
<feature type="compositionally biased region" description="Low complexity" evidence="1">
    <location>
        <begin position="453"/>
        <end position="472"/>
    </location>
</feature>
<feature type="region of interest" description="Disordered" evidence="1">
    <location>
        <begin position="523"/>
        <end position="668"/>
    </location>
</feature>
<feature type="region of interest" description="Disordered" evidence="1">
    <location>
        <begin position="451"/>
        <end position="473"/>
    </location>
</feature>
<feature type="compositionally biased region" description="Low complexity" evidence="1">
    <location>
        <begin position="713"/>
        <end position="727"/>
    </location>
</feature>
<reference evidence="2 3" key="1">
    <citation type="submission" date="2018-11" db="EMBL/GenBank/DDBJ databases">
        <title>Genome assembly of Steccherinum ochraceum LE-BIN_3174, the white-rot fungus of the Steccherinaceae family (The Residual Polyporoid clade, Polyporales, Basidiomycota).</title>
        <authorList>
            <person name="Fedorova T.V."/>
            <person name="Glazunova O.A."/>
            <person name="Landesman E.O."/>
            <person name="Moiseenko K.V."/>
            <person name="Psurtseva N.V."/>
            <person name="Savinova O.S."/>
            <person name="Shakhova N.V."/>
            <person name="Tyazhelova T.V."/>
            <person name="Vasina D.V."/>
        </authorList>
    </citation>
    <scope>NUCLEOTIDE SEQUENCE [LARGE SCALE GENOMIC DNA]</scope>
    <source>
        <strain evidence="2 3">LE-BIN_3174</strain>
    </source>
</reference>
<protein>
    <submittedName>
        <fullName evidence="2">Uncharacterized protein</fullName>
    </submittedName>
</protein>
<dbReference type="OrthoDB" id="3270670at2759"/>
<feature type="compositionally biased region" description="Basic and acidic residues" evidence="1">
    <location>
        <begin position="385"/>
        <end position="395"/>
    </location>
</feature>
<evidence type="ECO:0000256" key="1">
    <source>
        <dbReference type="SAM" id="MobiDB-lite"/>
    </source>
</evidence>
<feature type="region of interest" description="Disordered" evidence="1">
    <location>
        <begin position="363"/>
        <end position="439"/>
    </location>
</feature>
<sequence>MGYLKGHSGQRLLARWDVLGEQNEGTMEGVFTFQPCQTSAVPPPLLLTRAHARAWGSSPVHPRSGSAFSTAVPVSFTPNIRLCRRTHPCRHPRLTAIAAEERDWIRQVSSSVCLIIDELRGALVLWFGDPPGVFESSPPRFAHPSLLSASSSTGLPTAYATMQFSGFSGRSTALSSSTSPISSPPSVYQDQFNHASHAVEMSSNEGFRWSSLSGYADLSGSAASSSRTGVGCAESGGGVGRAGDLLYGGDTSASPAGNSDGYAWGDPSASQSQSHWPSHEDSFSDSPPSPENGPGSSPPSSFASSPFFHPSSQLLSSSSSAPSSTPSVLSSSAVASSSLASAMNSLGPFSFDYSHDSLLRPRFGSEDSHSAPGGVRTCTPTRTNFHHDHDRDRRPSPASLLDRPPYVPSRPSSSTSSSVSPLLRPPLPPPATSSTTVKQEEENVDGFVFEMQPTSMPSSPSKRKSSASSSPSLAFAVPPQIHTLTTTVPLRATQASKEMKKMMGAFRLNPFAVHNGVKMSLSGDGGNGKGDGKGGKDDGGPCLTWLGEEVGPLKEKPQLIEWQLDGWPSDDDEEEEDGDRMDDGMETKHAPRAPARQKSPPAVAVALRRSARHRPSSTATSSSASSSLPAPSSLSPNMSSSLVDSPGPMMYTLQEETEDQHQHSSSLSFDVDMEACGLPLPLQFGSASSFMTSESDYAGLHSSAYRPQQQRISSRMGGSYSSSSSVSSTDVIMTPAQSLLWRMQPQTSTYPSRKSYPSSASTSSNARYSSSAFLSSPSPPSPLSHTLLPTSSRSAKQPSLSTITHAAPSLFAAEADLYDHTTGGGGMGSGEDTWFGLRKDTSTARGMGLRYGASVQAVNS</sequence>
<feature type="compositionally biased region" description="Low complexity" evidence="1">
    <location>
        <begin position="783"/>
        <end position="794"/>
    </location>
</feature>
<comment type="caution">
    <text evidence="2">The sequence shown here is derived from an EMBL/GenBank/DDBJ whole genome shotgun (WGS) entry which is preliminary data.</text>
</comment>
<feature type="compositionally biased region" description="Low complexity" evidence="1">
    <location>
        <begin position="616"/>
        <end position="641"/>
    </location>
</feature>
<dbReference type="EMBL" id="RWJN01000192">
    <property type="protein sequence ID" value="TCD65219.1"/>
    <property type="molecule type" value="Genomic_DNA"/>
</dbReference>
<dbReference type="AlphaFoldDB" id="A0A4R0RJP1"/>
<organism evidence="2 3">
    <name type="scientific">Steccherinum ochraceum</name>
    <dbReference type="NCBI Taxonomy" id="92696"/>
    <lineage>
        <taxon>Eukaryota</taxon>
        <taxon>Fungi</taxon>
        <taxon>Dikarya</taxon>
        <taxon>Basidiomycota</taxon>
        <taxon>Agaricomycotina</taxon>
        <taxon>Agaricomycetes</taxon>
        <taxon>Polyporales</taxon>
        <taxon>Steccherinaceae</taxon>
        <taxon>Steccherinum</taxon>
    </lineage>
</organism>
<feature type="region of interest" description="Disordered" evidence="1">
    <location>
        <begin position="702"/>
        <end position="727"/>
    </location>
</feature>
<feature type="compositionally biased region" description="Basic and acidic residues" evidence="1">
    <location>
        <begin position="530"/>
        <end position="539"/>
    </location>
</feature>
<name>A0A4R0RJP1_9APHY</name>
<dbReference type="STRING" id="92696.A0A4R0RJP1"/>
<feature type="compositionally biased region" description="Low complexity" evidence="1">
    <location>
        <begin position="750"/>
        <end position="762"/>
    </location>
</feature>
<feature type="compositionally biased region" description="Acidic residues" evidence="1">
    <location>
        <begin position="568"/>
        <end position="580"/>
    </location>
</feature>
<gene>
    <name evidence="2" type="ORF">EIP91_002966</name>
</gene>
<feature type="region of interest" description="Disordered" evidence="1">
    <location>
        <begin position="257"/>
        <end position="308"/>
    </location>
</feature>
<feature type="compositionally biased region" description="Low complexity" evidence="1">
    <location>
        <begin position="292"/>
        <end position="308"/>
    </location>
</feature>
<proteinExistence type="predicted"/>